<dbReference type="EMBL" id="JH159154">
    <property type="protein sequence ID" value="EGZ16670.1"/>
    <property type="molecule type" value="Genomic_DNA"/>
</dbReference>
<dbReference type="RefSeq" id="XP_009525728.1">
    <property type="nucleotide sequence ID" value="XM_009527433.1"/>
</dbReference>
<reference evidence="5 6" key="1">
    <citation type="journal article" date="2006" name="Science">
        <title>Phytophthora genome sequences uncover evolutionary origins and mechanisms of pathogenesis.</title>
        <authorList>
            <person name="Tyler B.M."/>
            <person name="Tripathy S."/>
            <person name="Zhang X."/>
            <person name="Dehal P."/>
            <person name="Jiang R.H."/>
            <person name="Aerts A."/>
            <person name="Arredondo F.D."/>
            <person name="Baxter L."/>
            <person name="Bensasson D."/>
            <person name="Beynon J.L."/>
            <person name="Chapman J."/>
            <person name="Damasceno C.M."/>
            <person name="Dorrance A.E."/>
            <person name="Dou D."/>
            <person name="Dickerman A.W."/>
            <person name="Dubchak I.L."/>
            <person name="Garbelotto M."/>
            <person name="Gijzen M."/>
            <person name="Gordon S.G."/>
            <person name="Govers F."/>
            <person name="Grunwald N.J."/>
            <person name="Huang W."/>
            <person name="Ivors K.L."/>
            <person name="Jones R.W."/>
            <person name="Kamoun S."/>
            <person name="Krampis K."/>
            <person name="Lamour K.H."/>
            <person name="Lee M.K."/>
            <person name="McDonald W.H."/>
            <person name="Medina M."/>
            <person name="Meijer H.J."/>
            <person name="Nordberg E.K."/>
            <person name="Maclean D.J."/>
            <person name="Ospina-Giraldo M.D."/>
            <person name="Morris P.F."/>
            <person name="Phuntumart V."/>
            <person name="Putnam N.H."/>
            <person name="Rash S."/>
            <person name="Rose J.K."/>
            <person name="Sakihama Y."/>
            <person name="Salamov A.A."/>
            <person name="Savidor A."/>
            <person name="Scheuring C.F."/>
            <person name="Smith B.M."/>
            <person name="Sobral B.W."/>
            <person name="Terry A."/>
            <person name="Torto-Alalibo T.A."/>
            <person name="Win J."/>
            <person name="Xu Z."/>
            <person name="Zhang H."/>
            <person name="Grigoriev I.V."/>
            <person name="Rokhsar D.S."/>
            <person name="Boore J.L."/>
        </authorList>
    </citation>
    <scope>NUCLEOTIDE SEQUENCE [LARGE SCALE GENOMIC DNA]</scope>
    <source>
        <strain evidence="5 6">P6497</strain>
    </source>
</reference>
<dbReference type="GO" id="GO:0005737">
    <property type="term" value="C:cytoplasm"/>
    <property type="evidence" value="ECO:0007669"/>
    <property type="project" value="TreeGrafter"/>
</dbReference>
<dbReference type="PANTHER" id="PTHR11129">
    <property type="entry name" value="PROTEIN FARNESYLTRANSFERASE ALPHA SUBUNIT/RAB GERANYLGERANYL TRANSFERASE ALPHA SUBUNIT"/>
    <property type="match status" value="1"/>
</dbReference>
<evidence type="ECO:0000256" key="4">
    <source>
        <dbReference type="ARBA" id="ARBA00022737"/>
    </source>
</evidence>
<proteinExistence type="inferred from homology"/>
<dbReference type="Proteomes" id="UP000002640">
    <property type="component" value="Unassembled WGS sequence"/>
</dbReference>
<evidence type="ECO:0000256" key="2">
    <source>
        <dbReference type="ARBA" id="ARBA00022602"/>
    </source>
</evidence>
<keyword evidence="6" id="KW-1185">Reference proteome</keyword>
<protein>
    <submittedName>
        <fullName evidence="5">Uncharacterized protein</fullName>
    </submittedName>
</protein>
<keyword evidence="3" id="KW-0808">Transferase</keyword>
<dbReference type="KEGG" id="psoj:PHYSODRAFT_314374"/>
<keyword evidence="4" id="KW-0677">Repeat</keyword>
<comment type="similarity">
    <text evidence="1">Belongs to the protein prenyltransferase subunit alpha family.</text>
</comment>
<dbReference type="OMA" id="CCNTEQR"/>
<dbReference type="PROSITE" id="PS51147">
    <property type="entry name" value="PFTA"/>
    <property type="match status" value="1"/>
</dbReference>
<name>G4ZGG8_PHYSP</name>
<dbReference type="Pfam" id="PF01239">
    <property type="entry name" value="PPTA"/>
    <property type="match status" value="4"/>
</dbReference>
<dbReference type="InterPro" id="IPR002088">
    <property type="entry name" value="Prenyl_trans_a"/>
</dbReference>
<evidence type="ECO:0000313" key="5">
    <source>
        <dbReference type="EMBL" id="EGZ16670.1"/>
    </source>
</evidence>
<evidence type="ECO:0000256" key="1">
    <source>
        <dbReference type="ARBA" id="ARBA00006734"/>
    </source>
</evidence>
<dbReference type="GeneID" id="20643716"/>
<dbReference type="SUPFAM" id="SSF48439">
    <property type="entry name" value="Protein prenylyltransferase"/>
    <property type="match status" value="1"/>
</dbReference>
<dbReference type="InParanoid" id="G4ZGG8"/>
<gene>
    <name evidence="5" type="ORF">PHYSODRAFT_314374</name>
</gene>
<dbReference type="STRING" id="1094619.G4ZGG8"/>
<dbReference type="Gene3D" id="1.25.40.120">
    <property type="entry name" value="Protein prenylyltransferase"/>
    <property type="match status" value="1"/>
</dbReference>
<evidence type="ECO:0000313" key="6">
    <source>
        <dbReference type="Proteomes" id="UP000002640"/>
    </source>
</evidence>
<dbReference type="GO" id="GO:0008318">
    <property type="term" value="F:protein prenyltransferase activity"/>
    <property type="evidence" value="ECO:0007669"/>
    <property type="project" value="InterPro"/>
</dbReference>
<sequence>MASGEALLARLSSLFQQDPLIDEVGLLFGVEQSDLTPETAFFLEEHKLGVAFAAGIPLFQAARTQFHPLNALLQQGADEIIESEDNGRRAQLLHCTRAILLISADFYTAWNTRKSFVTRGWLYAQEEVKFTNLVFTLHPKSIDTWAYRRWLAIRLCESLSGDDLRVFFDQQMEVCSRLAEQKPRNYHAWSFRHWIVSRLPLDLTLKELDNMETWCRTHVTDHSGWNHRQHTLNELLKRYQNDGDAGDAAKNLVLTEYKFVSTIMASYPSHEALWCHRRYVVQRLIQQALSNSASSDQVPVDDALVSRMRNVISDTKPETIDTAALAESWGESLKQLGSGVIDWPSVLSVVLHEIKNAWSCGNKFSRRYAAWCLARLPIERELSSLATTSQKHLVQEDSVLEDLWLRM</sequence>
<accession>G4ZGG8</accession>
<dbReference type="AlphaFoldDB" id="G4ZGG8"/>
<dbReference type="SMR" id="G4ZGG8"/>
<evidence type="ECO:0000256" key="3">
    <source>
        <dbReference type="ARBA" id="ARBA00022679"/>
    </source>
</evidence>
<keyword evidence="2" id="KW-0637">Prenyltransferase</keyword>
<dbReference type="PANTHER" id="PTHR11129:SF3">
    <property type="entry name" value="PROTEIN PRENYLTRANSFERASE ALPHA SUBUNIT REPEAT-CONTAINING PROTEIN 1"/>
    <property type="match status" value="1"/>
</dbReference>
<organism evidence="5 6">
    <name type="scientific">Phytophthora sojae (strain P6497)</name>
    <name type="common">Soybean stem and root rot agent</name>
    <name type="synonym">Phytophthora megasperma f. sp. glycines</name>
    <dbReference type="NCBI Taxonomy" id="1094619"/>
    <lineage>
        <taxon>Eukaryota</taxon>
        <taxon>Sar</taxon>
        <taxon>Stramenopiles</taxon>
        <taxon>Oomycota</taxon>
        <taxon>Peronosporomycetes</taxon>
        <taxon>Peronosporales</taxon>
        <taxon>Peronosporaceae</taxon>
        <taxon>Phytophthora</taxon>
    </lineage>
</organism>